<organism evidence="1">
    <name type="scientific">Arundo donax</name>
    <name type="common">Giant reed</name>
    <name type="synonym">Donax arundinaceus</name>
    <dbReference type="NCBI Taxonomy" id="35708"/>
    <lineage>
        <taxon>Eukaryota</taxon>
        <taxon>Viridiplantae</taxon>
        <taxon>Streptophyta</taxon>
        <taxon>Embryophyta</taxon>
        <taxon>Tracheophyta</taxon>
        <taxon>Spermatophyta</taxon>
        <taxon>Magnoliopsida</taxon>
        <taxon>Liliopsida</taxon>
        <taxon>Poales</taxon>
        <taxon>Poaceae</taxon>
        <taxon>PACMAD clade</taxon>
        <taxon>Arundinoideae</taxon>
        <taxon>Arundineae</taxon>
        <taxon>Arundo</taxon>
    </lineage>
</organism>
<evidence type="ECO:0000313" key="1">
    <source>
        <dbReference type="EMBL" id="JAE00911.1"/>
    </source>
</evidence>
<name>A0A0A9ESP2_ARUDO</name>
<sequence>MNEIESRKVTI</sequence>
<accession>A0A0A9ESP2</accession>
<proteinExistence type="predicted"/>
<dbReference type="EMBL" id="GBRH01196985">
    <property type="protein sequence ID" value="JAE00911.1"/>
    <property type="molecule type" value="Transcribed_RNA"/>
</dbReference>
<reference evidence="1" key="1">
    <citation type="submission" date="2014-09" db="EMBL/GenBank/DDBJ databases">
        <authorList>
            <person name="Magalhaes I.L.F."/>
            <person name="Oliveira U."/>
            <person name="Santos F.R."/>
            <person name="Vidigal T.H.D.A."/>
            <person name="Brescovit A.D."/>
            <person name="Santos A.J."/>
        </authorList>
    </citation>
    <scope>NUCLEOTIDE SEQUENCE</scope>
    <source>
        <tissue evidence="1">Shoot tissue taken approximately 20 cm above the soil surface</tissue>
    </source>
</reference>
<protein>
    <submittedName>
        <fullName evidence="1">Uncharacterized protein</fullName>
    </submittedName>
</protein>
<reference evidence="1" key="2">
    <citation type="journal article" date="2015" name="Data Brief">
        <title>Shoot transcriptome of the giant reed, Arundo donax.</title>
        <authorList>
            <person name="Barrero R.A."/>
            <person name="Guerrero F.D."/>
            <person name="Moolhuijzen P."/>
            <person name="Goolsby J.A."/>
            <person name="Tidwell J."/>
            <person name="Bellgard S.E."/>
            <person name="Bellgard M.I."/>
        </authorList>
    </citation>
    <scope>NUCLEOTIDE SEQUENCE</scope>
    <source>
        <tissue evidence="1">Shoot tissue taken approximately 20 cm above the soil surface</tissue>
    </source>
</reference>